<reference evidence="2 3" key="1">
    <citation type="submission" date="2018-08" db="EMBL/GenBank/DDBJ databases">
        <title>Cellulomonas rhizosphaerae sp. nov., a novel actinomycete isolated from soil.</title>
        <authorList>
            <person name="Tian Y."/>
        </authorList>
    </citation>
    <scope>NUCLEOTIDE SEQUENCE [LARGE SCALE GENOMIC DNA]</scope>
    <source>
        <strain evidence="2 3">NEAU-TCZ24</strain>
    </source>
</reference>
<keyword evidence="1" id="KW-0175">Coiled coil</keyword>
<name>A0A413RM89_9CELL</name>
<accession>A0A413RM89</accession>
<evidence type="ECO:0000256" key="1">
    <source>
        <dbReference type="SAM" id="Coils"/>
    </source>
</evidence>
<dbReference type="Proteomes" id="UP000283374">
    <property type="component" value="Unassembled WGS sequence"/>
</dbReference>
<protein>
    <submittedName>
        <fullName evidence="2">Uncharacterized protein</fullName>
    </submittedName>
</protein>
<evidence type="ECO:0000313" key="3">
    <source>
        <dbReference type="Proteomes" id="UP000283374"/>
    </source>
</evidence>
<keyword evidence="3" id="KW-1185">Reference proteome</keyword>
<dbReference type="OrthoDB" id="5144977at2"/>
<feature type="coiled-coil region" evidence="1">
    <location>
        <begin position="47"/>
        <end position="88"/>
    </location>
</feature>
<gene>
    <name evidence="2" type="ORF">D1825_08630</name>
</gene>
<organism evidence="2 3">
    <name type="scientific">Cellulomonas rhizosphaerae</name>
    <dbReference type="NCBI Taxonomy" id="2293719"/>
    <lineage>
        <taxon>Bacteria</taxon>
        <taxon>Bacillati</taxon>
        <taxon>Actinomycetota</taxon>
        <taxon>Actinomycetes</taxon>
        <taxon>Micrococcales</taxon>
        <taxon>Cellulomonadaceae</taxon>
        <taxon>Cellulomonas</taxon>
    </lineage>
</organism>
<evidence type="ECO:0000313" key="2">
    <source>
        <dbReference type="EMBL" id="RHA41594.1"/>
    </source>
</evidence>
<dbReference type="AlphaFoldDB" id="A0A413RM89"/>
<dbReference type="EMBL" id="QWKP01000184">
    <property type="protein sequence ID" value="RHA41594.1"/>
    <property type="molecule type" value="Genomic_DNA"/>
</dbReference>
<sequence>MALLALLLVAAVVVGAVLVTRLQDRNDEWQASSTRWQALATAAGEQAASAEAARAQAEADLATTTQQLATAKKRITELADEKAELADSDASRQQLVAYQSRVSKAAGDVAAALTKCVDGQQQLIAYLDDASSYDPDDLARYRSDVSSVCGAATDANAALQRALDAG</sequence>
<comment type="caution">
    <text evidence="2">The sequence shown here is derived from an EMBL/GenBank/DDBJ whole genome shotgun (WGS) entry which is preliminary data.</text>
</comment>
<proteinExistence type="predicted"/>